<dbReference type="AlphaFoldDB" id="A0A919QZB3"/>
<feature type="domain" description="DUF397" evidence="1">
    <location>
        <begin position="10"/>
        <end position="62"/>
    </location>
</feature>
<gene>
    <name evidence="2" type="ORF">Sru01_18480</name>
</gene>
<accession>A0A919QZB3</accession>
<sequence length="70" mass="7161">MAVTPDLSRAVWRKSRRSGGNGACVEMAAVGDVIAVRDSKNAEGPVMVLALSGWRAFVGGVRAGAFEAAG</sequence>
<organism evidence="2 3">
    <name type="scientific">Sphaerisporangium rufum</name>
    <dbReference type="NCBI Taxonomy" id="1381558"/>
    <lineage>
        <taxon>Bacteria</taxon>
        <taxon>Bacillati</taxon>
        <taxon>Actinomycetota</taxon>
        <taxon>Actinomycetes</taxon>
        <taxon>Streptosporangiales</taxon>
        <taxon>Streptosporangiaceae</taxon>
        <taxon>Sphaerisporangium</taxon>
    </lineage>
</organism>
<evidence type="ECO:0000313" key="3">
    <source>
        <dbReference type="Proteomes" id="UP000655287"/>
    </source>
</evidence>
<dbReference type="Pfam" id="PF04149">
    <property type="entry name" value="DUF397"/>
    <property type="match status" value="1"/>
</dbReference>
<dbReference type="EMBL" id="BOOU01000030">
    <property type="protein sequence ID" value="GII76866.1"/>
    <property type="molecule type" value="Genomic_DNA"/>
</dbReference>
<evidence type="ECO:0000259" key="1">
    <source>
        <dbReference type="Pfam" id="PF04149"/>
    </source>
</evidence>
<dbReference type="RefSeq" id="WP_203983492.1">
    <property type="nucleotide sequence ID" value="NZ_BOOU01000030.1"/>
</dbReference>
<proteinExistence type="predicted"/>
<dbReference type="InterPro" id="IPR007278">
    <property type="entry name" value="DUF397"/>
</dbReference>
<protein>
    <recommendedName>
        <fullName evidence="1">DUF397 domain-containing protein</fullName>
    </recommendedName>
</protein>
<evidence type="ECO:0000313" key="2">
    <source>
        <dbReference type="EMBL" id="GII76866.1"/>
    </source>
</evidence>
<dbReference type="Proteomes" id="UP000655287">
    <property type="component" value="Unassembled WGS sequence"/>
</dbReference>
<reference evidence="2" key="1">
    <citation type="submission" date="2021-01" db="EMBL/GenBank/DDBJ databases">
        <title>Whole genome shotgun sequence of Sphaerisporangium rufum NBRC 109079.</title>
        <authorList>
            <person name="Komaki H."/>
            <person name="Tamura T."/>
        </authorList>
    </citation>
    <scope>NUCLEOTIDE SEQUENCE</scope>
    <source>
        <strain evidence="2">NBRC 109079</strain>
    </source>
</reference>
<name>A0A919QZB3_9ACTN</name>
<keyword evidence="3" id="KW-1185">Reference proteome</keyword>
<comment type="caution">
    <text evidence="2">The sequence shown here is derived from an EMBL/GenBank/DDBJ whole genome shotgun (WGS) entry which is preliminary data.</text>
</comment>